<proteinExistence type="predicted"/>
<dbReference type="InterPro" id="IPR010273">
    <property type="entry name" value="DUF881"/>
</dbReference>
<reference evidence="4" key="1">
    <citation type="submission" date="2020-05" db="EMBL/GenBank/DDBJ databases">
        <authorList>
            <person name="Chiriac C."/>
            <person name="Salcher M."/>
            <person name="Ghai R."/>
            <person name="Kavagutti S V."/>
        </authorList>
    </citation>
    <scope>NUCLEOTIDE SEQUENCE</scope>
</reference>
<feature type="region of interest" description="Disordered" evidence="2">
    <location>
        <begin position="1"/>
        <end position="43"/>
    </location>
</feature>
<dbReference type="Pfam" id="PF05949">
    <property type="entry name" value="DUF881"/>
    <property type="match status" value="1"/>
</dbReference>
<dbReference type="PANTHER" id="PTHR37313">
    <property type="entry name" value="UPF0749 PROTEIN RV1825"/>
    <property type="match status" value="1"/>
</dbReference>
<dbReference type="GO" id="GO:0005886">
    <property type="term" value="C:plasma membrane"/>
    <property type="evidence" value="ECO:0007669"/>
    <property type="project" value="TreeGrafter"/>
</dbReference>
<organism evidence="4">
    <name type="scientific">freshwater metagenome</name>
    <dbReference type="NCBI Taxonomy" id="449393"/>
    <lineage>
        <taxon>unclassified sequences</taxon>
        <taxon>metagenomes</taxon>
        <taxon>ecological metagenomes</taxon>
    </lineage>
</organism>
<dbReference type="EMBL" id="CAFBMQ010000258">
    <property type="protein sequence ID" value="CAB4923283.1"/>
    <property type="molecule type" value="Genomic_DNA"/>
</dbReference>
<dbReference type="Gene3D" id="3.30.70.1880">
    <property type="entry name" value="Protein of unknown function DUF881"/>
    <property type="match status" value="1"/>
</dbReference>
<keyword evidence="1" id="KW-0175">Coiled coil</keyword>
<evidence type="ECO:0000313" key="4">
    <source>
        <dbReference type="EMBL" id="CAB4923283.1"/>
    </source>
</evidence>
<evidence type="ECO:0000256" key="3">
    <source>
        <dbReference type="SAM" id="Phobius"/>
    </source>
</evidence>
<feature type="coiled-coil region" evidence="1">
    <location>
        <begin position="95"/>
        <end position="122"/>
    </location>
</feature>
<sequence length="275" mass="29164">MTDQDPARPERKTPEPDAAETETETETDAEDGTAGEARPPSVWHQLRHGRRDRLAAALIGVLTLLLGFAFAVQVRSNDGGDDYDRAREEDLVSILDDVNSREDRLRQQISEQRTALEQLTDTDSQSAAALAEAQQRATELGILNGSLAAQGQGLTMTLTDPAGEITPAILLNAVQELRGAGAETMQVDDVRIGVSSAVTGTAGALSIDGQAVTAPYVFVVIGEPQVLATAMDIPGGVSATVRREGGDVRIVQSDQVVVDALRPLDEPQYADPDGN</sequence>
<gene>
    <name evidence="4" type="ORF">UFOPK3609_01518</name>
</gene>
<keyword evidence="3" id="KW-1133">Transmembrane helix</keyword>
<dbReference type="AlphaFoldDB" id="A0A6J7HX00"/>
<feature type="compositionally biased region" description="Acidic residues" evidence="2">
    <location>
        <begin position="17"/>
        <end position="33"/>
    </location>
</feature>
<feature type="compositionally biased region" description="Basic and acidic residues" evidence="2">
    <location>
        <begin position="1"/>
        <end position="15"/>
    </location>
</feature>
<dbReference type="PANTHER" id="PTHR37313:SF2">
    <property type="entry name" value="UPF0749 PROTEIN YLXX"/>
    <property type="match status" value="1"/>
</dbReference>
<feature type="transmembrane region" description="Helical" evidence="3">
    <location>
        <begin position="54"/>
        <end position="72"/>
    </location>
</feature>
<evidence type="ECO:0000256" key="2">
    <source>
        <dbReference type="SAM" id="MobiDB-lite"/>
    </source>
</evidence>
<keyword evidence="3" id="KW-0472">Membrane</keyword>
<evidence type="ECO:0000256" key="1">
    <source>
        <dbReference type="SAM" id="Coils"/>
    </source>
</evidence>
<name>A0A6J7HX00_9ZZZZ</name>
<protein>
    <submittedName>
        <fullName evidence="4">Unannotated protein</fullName>
    </submittedName>
</protein>
<accession>A0A6J7HX00</accession>
<keyword evidence="3" id="KW-0812">Transmembrane</keyword>